<sequence>TSSGRFNKSASALHSDAGEHGAKISCLEFTPVSSLVSILLKPLPNC</sequence>
<keyword evidence="2" id="KW-1185">Reference proteome</keyword>
<evidence type="ECO:0000313" key="2">
    <source>
        <dbReference type="Proteomes" id="UP001059596"/>
    </source>
</evidence>
<organism evidence="1 2">
    <name type="scientific">Drosophila gunungcola</name>
    <name type="common">fruit fly</name>
    <dbReference type="NCBI Taxonomy" id="103775"/>
    <lineage>
        <taxon>Eukaryota</taxon>
        <taxon>Metazoa</taxon>
        <taxon>Ecdysozoa</taxon>
        <taxon>Arthropoda</taxon>
        <taxon>Hexapoda</taxon>
        <taxon>Insecta</taxon>
        <taxon>Pterygota</taxon>
        <taxon>Neoptera</taxon>
        <taxon>Endopterygota</taxon>
        <taxon>Diptera</taxon>
        <taxon>Brachycera</taxon>
        <taxon>Muscomorpha</taxon>
        <taxon>Ephydroidea</taxon>
        <taxon>Drosophilidae</taxon>
        <taxon>Drosophila</taxon>
        <taxon>Sophophora</taxon>
    </lineage>
</organism>
<proteinExistence type="predicted"/>
<dbReference type="Proteomes" id="UP001059596">
    <property type="component" value="Unassembled WGS sequence"/>
</dbReference>
<gene>
    <name evidence="1" type="ORF">M5D96_012325</name>
</gene>
<reference evidence="1" key="1">
    <citation type="journal article" date="2023" name="Genome Biol. Evol.">
        <title>Long-read-based Genome Assembly of Drosophila gunungcola Reveals Fewer Chemosensory Genes in Flower-breeding Species.</title>
        <authorList>
            <person name="Negi A."/>
            <person name="Liao B.Y."/>
            <person name="Yeh S.D."/>
        </authorList>
    </citation>
    <scope>NUCLEOTIDE SEQUENCE</scope>
    <source>
        <strain evidence="1">Sukarami</strain>
    </source>
</reference>
<accession>A0A9Q0BK62</accession>
<name>A0A9Q0BK62_9MUSC</name>
<dbReference type="EMBL" id="JAMKOV010000055">
    <property type="protein sequence ID" value="KAI8034896.1"/>
    <property type="molecule type" value="Genomic_DNA"/>
</dbReference>
<feature type="non-terminal residue" evidence="1">
    <location>
        <position position="1"/>
    </location>
</feature>
<comment type="caution">
    <text evidence="1">The sequence shown here is derived from an EMBL/GenBank/DDBJ whole genome shotgun (WGS) entry which is preliminary data.</text>
</comment>
<protein>
    <submittedName>
        <fullName evidence="1">Uncharacterized protein</fullName>
    </submittedName>
</protein>
<dbReference type="AlphaFoldDB" id="A0A9Q0BK62"/>
<evidence type="ECO:0000313" key="1">
    <source>
        <dbReference type="EMBL" id="KAI8034896.1"/>
    </source>
</evidence>